<feature type="compositionally biased region" description="Basic residues" evidence="2">
    <location>
        <begin position="300"/>
        <end position="310"/>
    </location>
</feature>
<feature type="compositionally biased region" description="Polar residues" evidence="2">
    <location>
        <begin position="481"/>
        <end position="493"/>
    </location>
</feature>
<keyword evidence="1" id="KW-0862">Zinc</keyword>
<evidence type="ECO:0000259" key="3">
    <source>
        <dbReference type="PROSITE" id="PS50157"/>
    </source>
</evidence>
<feature type="domain" description="C2H2-type" evidence="3">
    <location>
        <begin position="97"/>
        <end position="125"/>
    </location>
</feature>
<feature type="region of interest" description="Disordered" evidence="2">
    <location>
        <begin position="294"/>
        <end position="321"/>
    </location>
</feature>
<dbReference type="AlphaFoldDB" id="A0A2P5BSL8"/>
<dbReference type="PROSITE" id="PS00028">
    <property type="entry name" value="ZINC_FINGER_C2H2_1"/>
    <property type="match status" value="1"/>
</dbReference>
<feature type="region of interest" description="Disordered" evidence="2">
    <location>
        <begin position="582"/>
        <end position="613"/>
    </location>
</feature>
<dbReference type="GO" id="GO:0008270">
    <property type="term" value="F:zinc ion binding"/>
    <property type="evidence" value="ECO:0007669"/>
    <property type="project" value="UniProtKB-KW"/>
</dbReference>
<name>A0A2P5BSL8_PARAD</name>
<keyword evidence="1" id="KW-0863">Zinc-finger</keyword>
<organism evidence="4 5">
    <name type="scientific">Parasponia andersonii</name>
    <name type="common">Sponia andersonii</name>
    <dbReference type="NCBI Taxonomy" id="3476"/>
    <lineage>
        <taxon>Eukaryota</taxon>
        <taxon>Viridiplantae</taxon>
        <taxon>Streptophyta</taxon>
        <taxon>Embryophyta</taxon>
        <taxon>Tracheophyta</taxon>
        <taxon>Spermatophyta</taxon>
        <taxon>Magnoliopsida</taxon>
        <taxon>eudicotyledons</taxon>
        <taxon>Gunneridae</taxon>
        <taxon>Pentapetalae</taxon>
        <taxon>rosids</taxon>
        <taxon>fabids</taxon>
        <taxon>Rosales</taxon>
        <taxon>Cannabaceae</taxon>
        <taxon>Parasponia</taxon>
    </lineage>
</organism>
<sequence>MTIAKLEAANNPDVMNSEEGNGSVDAIRKETFPNFPWAGDSSVQFIQLLHALEQQGASSRLEALSNPTVSGKDEAHGYLSDHHQSWPLVSPLKIQPQKCDKCSQEFCSPINYRRHIRVDHRSKKLDKDSTQNRDMLGRFWDKLSLEDAKEVVSLKNVTLEEVSGSSIINALSSHVRKSGFLSPRHPYLKAGSDLLDIVQGRPSRFPISSQELFAVLDRASENTFLSGSAVSMQRYVFDGEVGKIGLETKNLVACTSYLLEQQLVKAWIADKNAEVLRFQKLLVEEEEAARKKQAEVLEKKKQKKLRQKERKAKDQRHGEKADIDDSIAQGLVAMLQAETSSQVDCDSHIDTPDMADQIPSSIFEQFNSDGNLNPEFQLVSDVEHVEEQSQGEKADIDESVDQGLVIMPQAETSSQVECDSHIDTPDMPNRIPSSVVEHSNYDGNLDPEFQTRSDGAGVDSGNNSSGDWQFVQASGRRRWRQQASPKSQWVLSTSHHAAQSSQASKLGVQQNRGTHWDPRTATTARKVWNQKAKPDTEGDTLKARLQKEALNEQDQIKNREVLIGSVSVTLRTCSQEGNNLSKACDTESQMPKNSVQVKPNNPADPVRSGTSRPTVKFWRPKKWKGIEVTIPIQDSSRASEGDNNAEKGHTGILCSTEIGNSEITSDAVKAFLAERWKETTTADHVRLVLTPDSEPIDLPDIESDTQETGSLTLKFHRRSILGDAENRLVNVHIIGCPTAGVTKAKFRTESEKGVKKKDNPKERTTPT</sequence>
<feature type="region of interest" description="Disordered" evidence="2">
    <location>
        <begin position="1"/>
        <end position="21"/>
    </location>
</feature>
<feature type="compositionally biased region" description="Polar residues" evidence="2">
    <location>
        <begin position="582"/>
        <end position="599"/>
    </location>
</feature>
<dbReference type="InterPro" id="IPR013087">
    <property type="entry name" value="Znf_C2H2_type"/>
</dbReference>
<dbReference type="PANTHER" id="PTHR36055:SF1">
    <property type="entry name" value="C2H2-LIKE ZINC FINGER PROTEIN"/>
    <property type="match status" value="1"/>
</dbReference>
<dbReference type="PANTHER" id="PTHR36055">
    <property type="entry name" value="C2H2-LIKE ZINC FINGER PROTEIN"/>
    <property type="match status" value="1"/>
</dbReference>
<dbReference type="PROSITE" id="PS50157">
    <property type="entry name" value="ZINC_FINGER_C2H2_2"/>
    <property type="match status" value="1"/>
</dbReference>
<feature type="region of interest" description="Disordered" evidence="2">
    <location>
        <begin position="746"/>
        <end position="767"/>
    </location>
</feature>
<keyword evidence="1" id="KW-0479">Metal-binding</keyword>
<dbReference type="Proteomes" id="UP000237105">
    <property type="component" value="Unassembled WGS sequence"/>
</dbReference>
<keyword evidence="5" id="KW-1185">Reference proteome</keyword>
<evidence type="ECO:0000256" key="1">
    <source>
        <dbReference type="PROSITE-ProRule" id="PRU00042"/>
    </source>
</evidence>
<reference evidence="5" key="1">
    <citation type="submission" date="2016-06" db="EMBL/GenBank/DDBJ databases">
        <title>Parallel loss of symbiosis genes in relatives of nitrogen-fixing non-legume Parasponia.</title>
        <authorList>
            <person name="Van Velzen R."/>
            <person name="Holmer R."/>
            <person name="Bu F."/>
            <person name="Rutten L."/>
            <person name="Van Zeijl A."/>
            <person name="Liu W."/>
            <person name="Santuari L."/>
            <person name="Cao Q."/>
            <person name="Sharma T."/>
            <person name="Shen D."/>
            <person name="Roswanjaya Y."/>
            <person name="Wardhani T."/>
            <person name="Kalhor M.S."/>
            <person name="Jansen J."/>
            <person name="Van den Hoogen J."/>
            <person name="Gungor B."/>
            <person name="Hartog M."/>
            <person name="Hontelez J."/>
            <person name="Verver J."/>
            <person name="Yang W.-C."/>
            <person name="Schijlen E."/>
            <person name="Repin R."/>
            <person name="Schilthuizen M."/>
            <person name="Schranz E."/>
            <person name="Heidstra R."/>
            <person name="Miyata K."/>
            <person name="Fedorova E."/>
            <person name="Kohlen W."/>
            <person name="Bisseling T."/>
            <person name="Smit S."/>
            <person name="Geurts R."/>
        </authorList>
    </citation>
    <scope>NUCLEOTIDE SEQUENCE [LARGE SCALE GENOMIC DNA]</scope>
    <source>
        <strain evidence="5">cv. WU1-14</strain>
    </source>
</reference>
<gene>
    <name evidence="4" type="ORF">PanWU01x14_214340</name>
</gene>
<feature type="compositionally biased region" description="Basic and acidic residues" evidence="2">
    <location>
        <begin position="311"/>
        <end position="321"/>
    </location>
</feature>
<evidence type="ECO:0000313" key="5">
    <source>
        <dbReference type="Proteomes" id="UP000237105"/>
    </source>
</evidence>
<evidence type="ECO:0000256" key="2">
    <source>
        <dbReference type="SAM" id="MobiDB-lite"/>
    </source>
</evidence>
<dbReference type="STRING" id="3476.A0A2P5BSL8"/>
<dbReference type="EMBL" id="JXTB01000229">
    <property type="protein sequence ID" value="PON51734.1"/>
    <property type="molecule type" value="Genomic_DNA"/>
</dbReference>
<evidence type="ECO:0000313" key="4">
    <source>
        <dbReference type="EMBL" id="PON51734.1"/>
    </source>
</evidence>
<feature type="compositionally biased region" description="Low complexity" evidence="2">
    <location>
        <begin position="494"/>
        <end position="504"/>
    </location>
</feature>
<feature type="region of interest" description="Disordered" evidence="2">
    <location>
        <begin position="435"/>
        <end position="522"/>
    </location>
</feature>
<protein>
    <submittedName>
        <fullName evidence="4">Zinc finger, C2H</fullName>
    </submittedName>
</protein>
<accession>A0A2P5BSL8</accession>
<dbReference type="OrthoDB" id="191139at2759"/>
<comment type="caution">
    <text evidence="4">The sequence shown here is derived from an EMBL/GenBank/DDBJ whole genome shotgun (WGS) entry which is preliminary data.</text>
</comment>
<proteinExistence type="predicted"/>